<keyword evidence="1" id="KW-1133">Transmembrane helix</keyword>
<comment type="caution">
    <text evidence="2">The sequence shown here is derived from an EMBL/GenBank/DDBJ whole genome shotgun (WGS) entry which is preliminary data.</text>
</comment>
<organism evidence="2 3">
    <name type="scientific">Mordavella massiliensis</name>
    <dbReference type="NCBI Taxonomy" id="1871024"/>
    <lineage>
        <taxon>Bacteria</taxon>
        <taxon>Bacillati</taxon>
        <taxon>Bacillota</taxon>
        <taxon>Clostridia</taxon>
        <taxon>Eubacteriales</taxon>
        <taxon>Clostridiaceae</taxon>
        <taxon>Mordavella</taxon>
    </lineage>
</organism>
<dbReference type="AlphaFoldDB" id="A0A938XCI4"/>
<feature type="transmembrane region" description="Helical" evidence="1">
    <location>
        <begin position="77"/>
        <end position="101"/>
    </location>
</feature>
<keyword evidence="1" id="KW-0472">Membrane</keyword>
<dbReference type="RefSeq" id="WP_204906982.1">
    <property type="nucleotide sequence ID" value="NZ_JACJKS010000015.1"/>
</dbReference>
<dbReference type="EMBL" id="JACJKS010000015">
    <property type="protein sequence ID" value="MBM6948981.1"/>
    <property type="molecule type" value="Genomic_DNA"/>
</dbReference>
<name>A0A938XCI4_9CLOT</name>
<reference evidence="2" key="2">
    <citation type="journal article" date="2021" name="Sci. Rep.">
        <title>The distribution of antibiotic resistance genes in chicken gut microbiota commensals.</title>
        <authorList>
            <person name="Juricova H."/>
            <person name="Matiasovicova J."/>
            <person name="Kubasova T."/>
            <person name="Cejkova D."/>
            <person name="Rychlik I."/>
        </authorList>
    </citation>
    <scope>NUCLEOTIDE SEQUENCE</scope>
    <source>
        <strain evidence="2">An582</strain>
    </source>
</reference>
<protein>
    <recommendedName>
        <fullName evidence="4">DUF3784 domain-containing protein</fullName>
    </recommendedName>
</protein>
<proteinExistence type="predicted"/>
<dbReference type="Proteomes" id="UP000705508">
    <property type="component" value="Unassembled WGS sequence"/>
</dbReference>
<evidence type="ECO:0000313" key="3">
    <source>
        <dbReference type="Proteomes" id="UP000705508"/>
    </source>
</evidence>
<keyword evidence="1" id="KW-0812">Transmembrane</keyword>
<feature type="transmembrane region" description="Helical" evidence="1">
    <location>
        <begin position="49"/>
        <end position="71"/>
    </location>
</feature>
<evidence type="ECO:0000313" key="2">
    <source>
        <dbReference type="EMBL" id="MBM6948981.1"/>
    </source>
</evidence>
<evidence type="ECO:0008006" key="4">
    <source>
        <dbReference type="Google" id="ProtNLM"/>
    </source>
</evidence>
<evidence type="ECO:0000256" key="1">
    <source>
        <dbReference type="SAM" id="Phobius"/>
    </source>
</evidence>
<sequence length="111" mass="12338">MGSFFGIVAIGAGIYCVYGYLLMIRRREIPRGIMLPRDTDPKKCRDVDAYIRMTSLPLICVAVLLLLYGALEMVNQYAFPVGPALFAALLLCAAALIWLAVRTKKANDTYF</sequence>
<accession>A0A938XCI4</accession>
<reference evidence="2" key="1">
    <citation type="submission" date="2020-08" db="EMBL/GenBank/DDBJ databases">
        <authorList>
            <person name="Cejkova D."/>
            <person name="Kubasova T."/>
            <person name="Jahodarova E."/>
            <person name="Rychlik I."/>
        </authorList>
    </citation>
    <scope>NUCLEOTIDE SEQUENCE</scope>
    <source>
        <strain evidence="2">An582</strain>
    </source>
</reference>
<feature type="transmembrane region" description="Helical" evidence="1">
    <location>
        <begin position="6"/>
        <end position="24"/>
    </location>
</feature>
<gene>
    <name evidence="2" type="ORF">H6A20_09990</name>
</gene>